<proteinExistence type="predicted"/>
<name>A0A9P6NA80_9BASI</name>
<feature type="compositionally biased region" description="Acidic residues" evidence="1">
    <location>
        <begin position="67"/>
        <end position="82"/>
    </location>
</feature>
<evidence type="ECO:0000313" key="3">
    <source>
        <dbReference type="Proteomes" id="UP000886653"/>
    </source>
</evidence>
<feature type="region of interest" description="Disordered" evidence="1">
    <location>
        <begin position="1"/>
        <end position="84"/>
    </location>
</feature>
<comment type="caution">
    <text evidence="2">The sequence shown here is derived from an EMBL/GenBank/DDBJ whole genome shotgun (WGS) entry which is preliminary data.</text>
</comment>
<keyword evidence="3" id="KW-1185">Reference proteome</keyword>
<gene>
    <name evidence="2" type="ORF">CROQUDRAFT_100640</name>
</gene>
<evidence type="ECO:0000256" key="1">
    <source>
        <dbReference type="SAM" id="MobiDB-lite"/>
    </source>
</evidence>
<evidence type="ECO:0000313" key="2">
    <source>
        <dbReference type="EMBL" id="KAG0140071.1"/>
    </source>
</evidence>
<dbReference type="Proteomes" id="UP000886653">
    <property type="component" value="Unassembled WGS sequence"/>
</dbReference>
<reference evidence="2" key="1">
    <citation type="submission" date="2013-11" db="EMBL/GenBank/DDBJ databases">
        <title>Genome sequence of the fusiform rust pathogen reveals effectors for host alternation and coevolution with pine.</title>
        <authorList>
            <consortium name="DOE Joint Genome Institute"/>
            <person name="Smith K."/>
            <person name="Pendleton A."/>
            <person name="Kubisiak T."/>
            <person name="Anderson C."/>
            <person name="Salamov A."/>
            <person name="Aerts A."/>
            <person name="Riley R."/>
            <person name="Clum A."/>
            <person name="Lindquist E."/>
            <person name="Ence D."/>
            <person name="Campbell M."/>
            <person name="Kronenberg Z."/>
            <person name="Feau N."/>
            <person name="Dhillon B."/>
            <person name="Hamelin R."/>
            <person name="Burleigh J."/>
            <person name="Smith J."/>
            <person name="Yandell M."/>
            <person name="Nelson C."/>
            <person name="Grigoriev I."/>
            <person name="Davis J."/>
        </authorList>
    </citation>
    <scope>NUCLEOTIDE SEQUENCE</scope>
    <source>
        <strain evidence="2">G11</strain>
    </source>
</reference>
<dbReference type="AlphaFoldDB" id="A0A9P6NA80"/>
<protein>
    <submittedName>
        <fullName evidence="2">Uncharacterized protein</fullName>
    </submittedName>
</protein>
<organism evidence="2 3">
    <name type="scientific">Cronartium quercuum f. sp. fusiforme G11</name>
    <dbReference type="NCBI Taxonomy" id="708437"/>
    <lineage>
        <taxon>Eukaryota</taxon>
        <taxon>Fungi</taxon>
        <taxon>Dikarya</taxon>
        <taxon>Basidiomycota</taxon>
        <taxon>Pucciniomycotina</taxon>
        <taxon>Pucciniomycetes</taxon>
        <taxon>Pucciniales</taxon>
        <taxon>Coleosporiaceae</taxon>
        <taxon>Cronartium</taxon>
    </lineage>
</organism>
<sequence length="108" mass="12269">MHDATFQPLEDIADEGDELGLNKRHKEDDTSPLVIPLDPVQPRELEASDPDEAAECQHPRDQPLDQLEAENEEKDTYSEPEDYNQQIKVEIIPPQALPAKITQTRLSK</sequence>
<accession>A0A9P6NA80</accession>
<dbReference type="EMBL" id="MU167479">
    <property type="protein sequence ID" value="KAG0140071.1"/>
    <property type="molecule type" value="Genomic_DNA"/>
</dbReference>